<sequence>MKLLSHSFAIVLASLASYATADNLSLDLNDDALRINYQHSIDANYQSDFAWTHVKDLGNSFSAGLGLNQQFNNDLSGAIGGKAVFQQHDDLPDGTAIAIGGTLRVTPAADKKLAIAASLYLAPNVLSFGDMDNYREFELRGEYKVSEQLTGYVGYRNNRADYDQANGVKLYDGAMIGAQFHF</sequence>
<dbReference type="RefSeq" id="WP_107864642.1">
    <property type="nucleotide sequence ID" value="NZ_QAON01000002.1"/>
</dbReference>
<gene>
    <name evidence="2" type="ORF">C8N29_102201</name>
</gene>
<dbReference type="Proteomes" id="UP000244223">
    <property type="component" value="Unassembled WGS sequence"/>
</dbReference>
<organism evidence="2 3">
    <name type="scientific">Agitococcus lubricus</name>
    <dbReference type="NCBI Taxonomy" id="1077255"/>
    <lineage>
        <taxon>Bacteria</taxon>
        <taxon>Pseudomonadati</taxon>
        <taxon>Pseudomonadota</taxon>
        <taxon>Gammaproteobacteria</taxon>
        <taxon>Moraxellales</taxon>
        <taxon>Moraxellaceae</taxon>
        <taxon>Agitococcus</taxon>
    </lineage>
</organism>
<evidence type="ECO:0000256" key="1">
    <source>
        <dbReference type="SAM" id="SignalP"/>
    </source>
</evidence>
<dbReference type="InterPro" id="IPR023614">
    <property type="entry name" value="Porin_dom_sf"/>
</dbReference>
<dbReference type="OrthoDB" id="6119976at2"/>
<dbReference type="Pfam" id="PF07437">
    <property type="entry name" value="YfaZ"/>
    <property type="match status" value="1"/>
</dbReference>
<keyword evidence="3" id="KW-1185">Reference proteome</keyword>
<evidence type="ECO:0000313" key="3">
    <source>
        <dbReference type="Proteomes" id="UP000244223"/>
    </source>
</evidence>
<dbReference type="AlphaFoldDB" id="A0A2T5J2Q3"/>
<accession>A0A2T5J2Q3</accession>
<evidence type="ECO:0000313" key="2">
    <source>
        <dbReference type="EMBL" id="PTQ90801.1"/>
    </source>
</evidence>
<dbReference type="InterPro" id="IPR009998">
    <property type="entry name" value="YfaZ"/>
</dbReference>
<proteinExistence type="predicted"/>
<feature type="signal peptide" evidence="1">
    <location>
        <begin position="1"/>
        <end position="21"/>
    </location>
</feature>
<dbReference type="EMBL" id="QAON01000002">
    <property type="protein sequence ID" value="PTQ90801.1"/>
    <property type="molecule type" value="Genomic_DNA"/>
</dbReference>
<protein>
    <submittedName>
        <fullName evidence="2">YfaZ</fullName>
    </submittedName>
</protein>
<name>A0A2T5J2Q3_9GAMM</name>
<keyword evidence="1" id="KW-0732">Signal</keyword>
<dbReference type="Gene3D" id="2.40.160.10">
    <property type="entry name" value="Porin"/>
    <property type="match status" value="1"/>
</dbReference>
<reference evidence="2 3" key="1">
    <citation type="submission" date="2018-04" db="EMBL/GenBank/DDBJ databases">
        <title>Genomic Encyclopedia of Archaeal and Bacterial Type Strains, Phase II (KMG-II): from individual species to whole genera.</title>
        <authorList>
            <person name="Goeker M."/>
        </authorList>
    </citation>
    <scope>NUCLEOTIDE SEQUENCE [LARGE SCALE GENOMIC DNA]</scope>
    <source>
        <strain evidence="2 3">DSM 5822</strain>
    </source>
</reference>
<comment type="caution">
    <text evidence="2">The sequence shown here is derived from an EMBL/GenBank/DDBJ whole genome shotgun (WGS) entry which is preliminary data.</text>
</comment>
<feature type="chain" id="PRO_5015731024" evidence="1">
    <location>
        <begin position="22"/>
        <end position="182"/>
    </location>
</feature>